<dbReference type="Gene3D" id="3.30.70.270">
    <property type="match status" value="1"/>
</dbReference>
<dbReference type="AlphaFoldDB" id="A0AAV4HJX0"/>
<dbReference type="InterPro" id="IPR050951">
    <property type="entry name" value="Retrovirus_Pol_polyprotein"/>
</dbReference>
<dbReference type="EMBL" id="BMAT01009076">
    <property type="protein sequence ID" value="GFR97944.1"/>
    <property type="molecule type" value="Genomic_DNA"/>
</dbReference>
<dbReference type="InterPro" id="IPR043128">
    <property type="entry name" value="Rev_trsase/Diguanyl_cyclase"/>
</dbReference>
<dbReference type="PANTHER" id="PTHR37984">
    <property type="entry name" value="PROTEIN CBG26694"/>
    <property type="match status" value="1"/>
</dbReference>
<sequence length="187" mass="21734">MILHVLLGQESSPNWTPGTDFGDPQSRLPTTFLNPFGRFRMNGVPFRISFASKIFQRRMTEIFSDIDGVLCHMYDILVHAPTQSVHDDRVRIVLLRLQEAGFTFNEKCAFPNRLLDVSSMDKVSTLTLKRLREFENFQLQAMLLSSNDSVMVNQLTKFTPELATHREPLRQLLKKDSFRELRKNKLF</sequence>
<comment type="caution">
    <text evidence="1">The sequence shown here is derived from an EMBL/GenBank/DDBJ whole genome shotgun (WGS) entry which is preliminary data.</text>
</comment>
<dbReference type="SUPFAM" id="SSF56672">
    <property type="entry name" value="DNA/RNA polymerases"/>
    <property type="match status" value="1"/>
</dbReference>
<dbReference type="Proteomes" id="UP000762676">
    <property type="component" value="Unassembled WGS sequence"/>
</dbReference>
<organism evidence="1 2">
    <name type="scientific">Elysia marginata</name>
    <dbReference type="NCBI Taxonomy" id="1093978"/>
    <lineage>
        <taxon>Eukaryota</taxon>
        <taxon>Metazoa</taxon>
        <taxon>Spiralia</taxon>
        <taxon>Lophotrochozoa</taxon>
        <taxon>Mollusca</taxon>
        <taxon>Gastropoda</taxon>
        <taxon>Heterobranchia</taxon>
        <taxon>Euthyneura</taxon>
        <taxon>Panpulmonata</taxon>
        <taxon>Sacoglossa</taxon>
        <taxon>Placobranchoidea</taxon>
        <taxon>Plakobranchidae</taxon>
        <taxon>Elysia</taxon>
    </lineage>
</organism>
<keyword evidence="2" id="KW-1185">Reference proteome</keyword>
<evidence type="ECO:0000313" key="1">
    <source>
        <dbReference type="EMBL" id="GFR97944.1"/>
    </source>
</evidence>
<accession>A0AAV4HJX0</accession>
<evidence type="ECO:0000313" key="2">
    <source>
        <dbReference type="Proteomes" id="UP000762676"/>
    </source>
</evidence>
<dbReference type="InterPro" id="IPR043502">
    <property type="entry name" value="DNA/RNA_pol_sf"/>
</dbReference>
<name>A0AAV4HJX0_9GAST</name>
<reference evidence="1 2" key="1">
    <citation type="journal article" date="2021" name="Elife">
        <title>Chloroplast acquisition without the gene transfer in kleptoplastic sea slugs, Plakobranchus ocellatus.</title>
        <authorList>
            <person name="Maeda T."/>
            <person name="Takahashi S."/>
            <person name="Yoshida T."/>
            <person name="Shimamura S."/>
            <person name="Takaki Y."/>
            <person name="Nagai Y."/>
            <person name="Toyoda A."/>
            <person name="Suzuki Y."/>
            <person name="Arimoto A."/>
            <person name="Ishii H."/>
            <person name="Satoh N."/>
            <person name="Nishiyama T."/>
            <person name="Hasebe M."/>
            <person name="Maruyama T."/>
            <person name="Minagawa J."/>
            <person name="Obokata J."/>
            <person name="Shigenobu S."/>
        </authorList>
    </citation>
    <scope>NUCLEOTIDE SEQUENCE [LARGE SCALE GENOMIC DNA]</scope>
</reference>
<dbReference type="Gene3D" id="3.10.10.10">
    <property type="entry name" value="HIV Type 1 Reverse Transcriptase, subunit A, domain 1"/>
    <property type="match status" value="1"/>
</dbReference>
<protein>
    <submittedName>
        <fullName evidence="1">Pol polyprotein</fullName>
    </submittedName>
</protein>
<proteinExistence type="predicted"/>
<dbReference type="PANTHER" id="PTHR37984:SF9">
    <property type="entry name" value="INTEGRASE CATALYTIC DOMAIN-CONTAINING PROTEIN"/>
    <property type="match status" value="1"/>
</dbReference>
<gene>
    <name evidence="1" type="ORF">ElyMa_004489000</name>
</gene>